<accession>A0A7X0ICT3</accession>
<dbReference type="PANTHER" id="PTHR43685:SF5">
    <property type="entry name" value="GLYCOSYLTRANSFERASE EPSE-RELATED"/>
    <property type="match status" value="1"/>
</dbReference>
<dbReference type="Pfam" id="PF00535">
    <property type="entry name" value="Glycos_transf_2"/>
    <property type="match status" value="1"/>
</dbReference>
<evidence type="ECO:0000256" key="1">
    <source>
        <dbReference type="ARBA" id="ARBA00006739"/>
    </source>
</evidence>
<proteinExistence type="inferred from homology"/>
<dbReference type="GO" id="GO:0016757">
    <property type="term" value="F:glycosyltransferase activity"/>
    <property type="evidence" value="ECO:0007669"/>
    <property type="project" value="UniProtKB-KW"/>
</dbReference>
<name>A0A7X0ICT3_9ACTN</name>
<dbReference type="InterPro" id="IPR001173">
    <property type="entry name" value="Glyco_trans_2-like"/>
</dbReference>
<evidence type="ECO:0000256" key="2">
    <source>
        <dbReference type="ARBA" id="ARBA00022676"/>
    </source>
</evidence>
<protein>
    <submittedName>
        <fullName evidence="5">GT2 family glycosyltransferase</fullName>
    </submittedName>
</protein>
<evidence type="ECO:0000313" key="6">
    <source>
        <dbReference type="Proteomes" id="UP000555564"/>
    </source>
</evidence>
<dbReference type="RefSeq" id="WP_184978781.1">
    <property type="nucleotide sequence ID" value="NZ_BAAALO010000055.1"/>
</dbReference>
<dbReference type="Proteomes" id="UP000555564">
    <property type="component" value="Unassembled WGS sequence"/>
</dbReference>
<comment type="similarity">
    <text evidence="1">Belongs to the glycosyltransferase 2 family.</text>
</comment>
<keyword evidence="3 5" id="KW-0808">Transferase</keyword>
<evidence type="ECO:0000256" key="3">
    <source>
        <dbReference type="ARBA" id="ARBA00022679"/>
    </source>
</evidence>
<evidence type="ECO:0000259" key="4">
    <source>
        <dbReference type="Pfam" id="PF00535"/>
    </source>
</evidence>
<evidence type="ECO:0000313" key="5">
    <source>
        <dbReference type="EMBL" id="MBB6471598.1"/>
    </source>
</evidence>
<dbReference type="SUPFAM" id="SSF53448">
    <property type="entry name" value="Nucleotide-diphospho-sugar transferases"/>
    <property type="match status" value="1"/>
</dbReference>
<sequence length="286" mass="31355">MGTPWGGTVSVVIATRDRRTELLRTLKRLTDLPERPHVIVVDNGSLDGTPDDVAERFPGVELIRLGRNHGAAARNVGVQAATTPYVAFCDDDSWWEPGSLDKAAMLFDAEPRLGLIAARLLVGRARASDPVNDDLGDGSPVMGFLACGAIVRRQAFLEAGGFNDLLFFAGEEQLVAYDLAALGWERRYVPEVVAVHEPSKRRPVASGRRRLELRNALLTAWLRRPGRVALRETLRVAGRMWADPDARSAMLSALRRLPHAISARRRLPGEVESEVRRAETAGRDGG</sequence>
<dbReference type="InterPro" id="IPR029044">
    <property type="entry name" value="Nucleotide-diphossugar_trans"/>
</dbReference>
<dbReference type="AlphaFoldDB" id="A0A7X0ICT3"/>
<keyword evidence="2" id="KW-0328">Glycosyltransferase</keyword>
<dbReference type="EMBL" id="JACHIU010000001">
    <property type="protein sequence ID" value="MBB6471598.1"/>
    <property type="molecule type" value="Genomic_DNA"/>
</dbReference>
<dbReference type="Gene3D" id="3.90.550.10">
    <property type="entry name" value="Spore Coat Polysaccharide Biosynthesis Protein SpsA, Chain A"/>
    <property type="match status" value="1"/>
</dbReference>
<organism evidence="5 6">
    <name type="scientific">Sphaerisporangium rubeum</name>
    <dbReference type="NCBI Taxonomy" id="321317"/>
    <lineage>
        <taxon>Bacteria</taxon>
        <taxon>Bacillati</taxon>
        <taxon>Actinomycetota</taxon>
        <taxon>Actinomycetes</taxon>
        <taxon>Streptosporangiales</taxon>
        <taxon>Streptosporangiaceae</taxon>
        <taxon>Sphaerisporangium</taxon>
    </lineage>
</organism>
<comment type="caution">
    <text evidence="5">The sequence shown here is derived from an EMBL/GenBank/DDBJ whole genome shotgun (WGS) entry which is preliminary data.</text>
</comment>
<gene>
    <name evidence="5" type="ORF">BJ992_001029</name>
</gene>
<reference evidence="5 6" key="1">
    <citation type="submission" date="2020-08" db="EMBL/GenBank/DDBJ databases">
        <title>Sequencing the genomes of 1000 actinobacteria strains.</title>
        <authorList>
            <person name="Klenk H.-P."/>
        </authorList>
    </citation>
    <scope>NUCLEOTIDE SEQUENCE [LARGE SCALE GENOMIC DNA]</scope>
    <source>
        <strain evidence="5 6">DSM 44936</strain>
    </source>
</reference>
<dbReference type="PANTHER" id="PTHR43685">
    <property type="entry name" value="GLYCOSYLTRANSFERASE"/>
    <property type="match status" value="1"/>
</dbReference>
<keyword evidence="6" id="KW-1185">Reference proteome</keyword>
<feature type="domain" description="Glycosyltransferase 2-like" evidence="4">
    <location>
        <begin position="10"/>
        <end position="126"/>
    </location>
</feature>
<dbReference type="InterPro" id="IPR050834">
    <property type="entry name" value="Glycosyltransf_2"/>
</dbReference>